<dbReference type="SUPFAM" id="SSF88723">
    <property type="entry name" value="PIN domain-like"/>
    <property type="match status" value="1"/>
</dbReference>
<dbReference type="Proteomes" id="UP001259982">
    <property type="component" value="Unassembled WGS sequence"/>
</dbReference>
<dbReference type="EMBL" id="JAVRHY010000012">
    <property type="protein sequence ID" value="MDT0619224.1"/>
    <property type="molecule type" value="Genomic_DNA"/>
</dbReference>
<keyword evidence="3" id="KW-1185">Reference proteome</keyword>
<comment type="caution">
    <text evidence="2">The sequence shown here is derived from an EMBL/GenBank/DDBJ whole genome shotgun (WGS) entry which is preliminary data.</text>
</comment>
<dbReference type="InterPro" id="IPR002716">
    <property type="entry name" value="PIN_dom"/>
</dbReference>
<evidence type="ECO:0000313" key="3">
    <source>
        <dbReference type="Proteomes" id="UP001259982"/>
    </source>
</evidence>
<name>A0ABU3B9S7_9GAMM</name>
<evidence type="ECO:0000259" key="1">
    <source>
        <dbReference type="Pfam" id="PF01850"/>
    </source>
</evidence>
<evidence type="ECO:0000313" key="2">
    <source>
        <dbReference type="EMBL" id="MDT0619224.1"/>
    </source>
</evidence>
<feature type="domain" description="PIN" evidence="1">
    <location>
        <begin position="4"/>
        <end position="124"/>
    </location>
</feature>
<proteinExistence type="predicted"/>
<dbReference type="RefSeq" id="WP_311659591.1">
    <property type="nucleotide sequence ID" value="NZ_JAVRHY010000012.1"/>
</dbReference>
<dbReference type="InterPro" id="IPR029060">
    <property type="entry name" value="PIN-like_dom_sf"/>
</dbReference>
<reference evidence="2 3" key="1">
    <citation type="submission" date="2023-09" db="EMBL/GenBank/DDBJ databases">
        <authorList>
            <person name="Rey-Velasco X."/>
        </authorList>
    </citation>
    <scope>NUCLEOTIDE SEQUENCE [LARGE SCALE GENOMIC DNA]</scope>
    <source>
        <strain evidence="2 3">P385</strain>
    </source>
</reference>
<dbReference type="Pfam" id="PF01850">
    <property type="entry name" value="PIN"/>
    <property type="match status" value="1"/>
</dbReference>
<dbReference type="Gene3D" id="3.40.50.1010">
    <property type="entry name" value="5'-nuclease"/>
    <property type="match status" value="1"/>
</dbReference>
<protein>
    <submittedName>
        <fullName evidence="2">PIN domain-containing protein</fullName>
    </submittedName>
</protein>
<accession>A0ABU3B9S7</accession>
<sequence>MLFWDACAVIYFVDNIEPWASRLSARLLELDSRFSGHAVSELSLLECRIKPLREQNAAVLAAYDRFFSRKDLLQVPVNKAVILEAARVRAAYNLKTPDAFQAASALSLAGEVLFVTNDRCFDKVLGLRTEIIE</sequence>
<organism evidence="2 3">
    <name type="scientific">Spectribacter acetivorans</name>
    <dbReference type="NCBI Taxonomy" id="3075603"/>
    <lineage>
        <taxon>Bacteria</taxon>
        <taxon>Pseudomonadati</taxon>
        <taxon>Pseudomonadota</taxon>
        <taxon>Gammaproteobacteria</taxon>
        <taxon>Salinisphaerales</taxon>
        <taxon>Salinisphaeraceae</taxon>
        <taxon>Spectribacter</taxon>
    </lineage>
</organism>
<gene>
    <name evidence="2" type="ORF">RM531_12130</name>
</gene>